<dbReference type="EMBL" id="CAACXN010000014">
    <property type="protein sequence ID" value="VEW11768.1"/>
    <property type="molecule type" value="Genomic_DNA"/>
</dbReference>
<organism evidence="1 2">
    <name type="scientific">Brevibacterium casei</name>
    <dbReference type="NCBI Taxonomy" id="33889"/>
    <lineage>
        <taxon>Bacteria</taxon>
        <taxon>Bacillati</taxon>
        <taxon>Actinomycetota</taxon>
        <taxon>Actinomycetes</taxon>
        <taxon>Micrococcales</taxon>
        <taxon>Brevibacteriaceae</taxon>
        <taxon>Brevibacterium</taxon>
    </lineage>
</organism>
<dbReference type="RefSeq" id="WP_141236333.1">
    <property type="nucleotide sequence ID" value="NZ_CAACXN010000014.1"/>
</dbReference>
<reference evidence="1 2" key="1">
    <citation type="submission" date="2019-02" db="EMBL/GenBank/DDBJ databases">
        <authorList>
            <consortium name="Pathogen Informatics"/>
        </authorList>
    </citation>
    <scope>NUCLEOTIDE SEQUENCE [LARGE SCALE GENOMIC DNA]</scope>
    <source>
        <strain evidence="1 2">3012STDY7078520</strain>
    </source>
</reference>
<evidence type="ECO:0000313" key="1">
    <source>
        <dbReference type="EMBL" id="VEW11768.1"/>
    </source>
</evidence>
<dbReference type="Proteomes" id="UP000386281">
    <property type="component" value="Unassembled WGS sequence"/>
</dbReference>
<sequence>MVVDAVSALRELDFEIAAGANRGSWRVRGPEGIWFEVSPAPAVMRLDAHTVRNHTAHHGWSGGVLFVAESATEGIIERAESGELDILTTAPIRLIHSGITYSVHTADPTDHRSETPKRARPAWTRWALIRYLLLNDAPARQSSIADVLGGSQQAVSNALKMLGPFVDDAGDGVYAMDRQGLLRLWIDEYLGPGGQEFGWFSLDPIVQQVAQAREIFHFLDQTIVVGGDVAADVIAPWKLPTTGRIYTDAPIDLSEGGFVPAPLDEATLIINVPRDPTILRLGSVRPPSSETGELPAADPLIVMWDLLHSGSVDSGPAADKIAEVVVERQR</sequence>
<gene>
    <name evidence="1" type="ORF">NCTC12391_00926</name>
</gene>
<evidence type="ECO:0000313" key="2">
    <source>
        <dbReference type="Proteomes" id="UP000386281"/>
    </source>
</evidence>
<accession>A0A449D2Q3</accession>
<proteinExistence type="predicted"/>
<dbReference type="AlphaFoldDB" id="A0A449D2Q3"/>
<name>A0A449D2Q3_9MICO</name>
<protein>
    <submittedName>
        <fullName evidence="1">Uncharacterized protein</fullName>
    </submittedName>
</protein>